<organism evidence="1 2">
    <name type="scientific">Micromonospora cathayae</name>
    <dbReference type="NCBI Taxonomy" id="3028804"/>
    <lineage>
        <taxon>Bacteria</taxon>
        <taxon>Bacillati</taxon>
        <taxon>Actinomycetota</taxon>
        <taxon>Actinomycetes</taxon>
        <taxon>Micromonosporales</taxon>
        <taxon>Micromonosporaceae</taxon>
        <taxon>Micromonospora</taxon>
    </lineage>
</organism>
<dbReference type="RefSeq" id="WP_275031872.1">
    <property type="nucleotide sequence ID" value="NZ_CP118615.1"/>
</dbReference>
<dbReference type="PANTHER" id="PTHR34387:SF1">
    <property type="entry name" value="PERIPLASMIC IMMUNOGENIC PROTEIN"/>
    <property type="match status" value="1"/>
</dbReference>
<dbReference type="PANTHER" id="PTHR34387">
    <property type="entry name" value="SLR1258 PROTEIN"/>
    <property type="match status" value="1"/>
</dbReference>
<reference evidence="1 2" key="1">
    <citation type="submission" date="2023-02" db="EMBL/GenBank/DDBJ databases">
        <authorList>
            <person name="Mo P."/>
        </authorList>
    </citation>
    <scope>NUCLEOTIDE SEQUENCE [LARGE SCALE GENOMIC DNA]</scope>
    <source>
        <strain evidence="1 2">HUAS 3</strain>
    </source>
</reference>
<dbReference type="Proteomes" id="UP001219605">
    <property type="component" value="Chromosome"/>
</dbReference>
<gene>
    <name evidence="1" type="ORF">PVK37_01520</name>
</gene>
<evidence type="ECO:0000313" key="2">
    <source>
        <dbReference type="Proteomes" id="UP001219605"/>
    </source>
</evidence>
<keyword evidence="2" id="KW-1185">Reference proteome</keyword>
<name>A0ABY7ZQ82_9ACTN</name>
<dbReference type="Pfam" id="PF04402">
    <property type="entry name" value="SIMPL"/>
    <property type="match status" value="1"/>
</dbReference>
<dbReference type="Gene3D" id="3.30.70.2970">
    <property type="entry name" value="Protein of unknown function (DUF541), domain 2"/>
    <property type="match status" value="1"/>
</dbReference>
<dbReference type="EMBL" id="CP118615">
    <property type="protein sequence ID" value="WDZ85174.1"/>
    <property type="molecule type" value="Genomic_DNA"/>
</dbReference>
<proteinExistence type="predicted"/>
<accession>A0ABY7ZQ82</accession>
<dbReference type="Gene3D" id="3.30.110.170">
    <property type="entry name" value="Protein of unknown function (DUF541), domain 1"/>
    <property type="match status" value="1"/>
</dbReference>
<dbReference type="InterPro" id="IPR052022">
    <property type="entry name" value="26kDa_periplasmic_antigen"/>
</dbReference>
<evidence type="ECO:0000313" key="1">
    <source>
        <dbReference type="EMBL" id="WDZ85174.1"/>
    </source>
</evidence>
<protein>
    <submittedName>
        <fullName evidence="1">SIMPL domain-containing protein</fullName>
    </submittedName>
</protein>
<sequence>MVDGPVVAVRGEAYREVAPEIARFAVTAMARDKDREATLTRLAERAAAIRVLLDGYGPAVDRRESGELRVRPELKRSGERVVAYHGSVTTTVTVTDFTVLGELMLRLADQDQVAVAGPWWSLRPDSPVHREARQAAIAEAIQRAREYAEALGARVTALLELSDTGLAAQPMTFRAAGYAGRGGGGAAPEIDLDPQQQTVQAAVEARFAISEPVLD</sequence>
<dbReference type="InterPro" id="IPR007497">
    <property type="entry name" value="SIMPL/DUF541"/>
</dbReference>